<proteinExistence type="predicted"/>
<comment type="caution">
    <text evidence="1">The sequence shown here is derived from an EMBL/GenBank/DDBJ whole genome shotgun (WGS) entry which is preliminary data.</text>
</comment>
<gene>
    <name evidence="1" type="ORF">ACFSCW_11170</name>
</gene>
<keyword evidence="2" id="KW-1185">Reference proteome</keyword>
<dbReference type="EMBL" id="JBHUDY010000001">
    <property type="protein sequence ID" value="MFD1612364.1"/>
    <property type="molecule type" value="Genomic_DNA"/>
</dbReference>
<evidence type="ECO:0000313" key="1">
    <source>
        <dbReference type="EMBL" id="MFD1612364.1"/>
    </source>
</evidence>
<dbReference type="Proteomes" id="UP001597115">
    <property type="component" value="Unassembled WGS sequence"/>
</dbReference>
<reference evidence="2" key="1">
    <citation type="journal article" date="2019" name="Int. J. Syst. Evol. Microbiol.">
        <title>The Global Catalogue of Microorganisms (GCM) 10K type strain sequencing project: providing services to taxonomists for standard genome sequencing and annotation.</title>
        <authorList>
            <consortium name="The Broad Institute Genomics Platform"/>
            <consortium name="The Broad Institute Genome Sequencing Center for Infectious Disease"/>
            <person name="Wu L."/>
            <person name="Ma J."/>
        </authorList>
    </citation>
    <scope>NUCLEOTIDE SEQUENCE [LARGE SCALE GENOMIC DNA]</scope>
    <source>
        <strain evidence="2">CGMCC 1.16275</strain>
    </source>
</reference>
<dbReference type="RefSeq" id="WP_380889206.1">
    <property type="nucleotide sequence ID" value="NZ_JBHUDY010000001.1"/>
</dbReference>
<protein>
    <recommendedName>
        <fullName evidence="3">STAS domain-containing protein</fullName>
    </recommendedName>
</protein>
<evidence type="ECO:0008006" key="3">
    <source>
        <dbReference type="Google" id="ProtNLM"/>
    </source>
</evidence>
<organism evidence="1 2">
    <name type="scientific">Sphingomonas tabacisoli</name>
    <dbReference type="NCBI Taxonomy" id="2249466"/>
    <lineage>
        <taxon>Bacteria</taxon>
        <taxon>Pseudomonadati</taxon>
        <taxon>Pseudomonadota</taxon>
        <taxon>Alphaproteobacteria</taxon>
        <taxon>Sphingomonadales</taxon>
        <taxon>Sphingomonadaceae</taxon>
        <taxon>Sphingomonas</taxon>
    </lineage>
</organism>
<sequence length="85" mass="8691">MSVRTQGSTIRLEGSCGVEDAEALLVALQETDSPSVDLSTVTHLHLAVAQVLAAAQPAIGAPPQAGFVRDILLPAIATATKQTIS</sequence>
<accession>A0ABW4I671</accession>
<evidence type="ECO:0000313" key="2">
    <source>
        <dbReference type="Proteomes" id="UP001597115"/>
    </source>
</evidence>
<name>A0ABW4I671_9SPHN</name>